<feature type="transmembrane region" description="Helical" evidence="6">
    <location>
        <begin position="336"/>
        <end position="355"/>
    </location>
</feature>
<dbReference type="RefSeq" id="WP_336497030.1">
    <property type="nucleotide sequence ID" value="NZ_JBAWSY010000003.1"/>
</dbReference>
<protein>
    <submittedName>
        <fullName evidence="8">DNA internalization-related competence protein ComEC/Rec2</fullName>
    </submittedName>
</protein>
<proteinExistence type="predicted"/>
<name>A0ABU8F397_9BACI</name>
<keyword evidence="4 6" id="KW-1133">Transmembrane helix</keyword>
<keyword evidence="3 6" id="KW-0812">Transmembrane</keyword>
<evidence type="ECO:0000256" key="1">
    <source>
        <dbReference type="ARBA" id="ARBA00004651"/>
    </source>
</evidence>
<sequence length="713" mass="81485">MLVVVLGSSSYMYFSNNIPLPAENLSVNRITWTDTYRIDGSYLRGFAIGDDQQKWYVQLKITSEQQKYVFLNESLAGKTFLIDAQEISKRSLTHMYAFDMEAYIKSNGAVGQVEAENYRIIGEEQSFSSFMAEKRFQMKQHIQSTFPPSLQSEAEALLIGNREQMPSDLKNAYQTLGITHLFAISGLHIALVALILYELLIRFGIRRETANWMLILALPLYALLAGGAPSVWRSVSVTEIVLISMVCKKKIAMEDAFSLSIIGFVLVSPWIVYQIGFQLSYLAAFSLIYSSVLINSSSSYIKQSFTITSVCQLIVYPILLYHFYEVSISSFVANLLFVPIFSFLILPLNIFFLFLSYFSTTISNFMFSLYEPLRAFLENFILFLGNIPFQIWNPMKPSIIMVFFAYLSVFIFFIYLEKRKRLFIVSVIVLFPIILMQIKPYLNTSTWITFLNVGQGDCIIIEMPYRKEVVMIDTGGLLRFEQDSWKKTNEMYEVGRQIVVPFLKGRGITKIDTLVITHADADHMEGAEEVLEEIKIKEVHITPNSSEKEVMADLLKEARKQNIPIVEKMAGDQIESKFFQLQYIYPFDMVYEGNNDSLVLSMKNAHFHGLFIGDLEKEGEEELILKYSNAIRQITLLKLGHHGSKTSSIKAFLDLTEPDVSIISAGYNNRYGHPHLEVIERLNMLNLPYLQTGKDGTIQVEIKKNGKIEISTQ</sequence>
<feature type="transmembrane region" description="Helical" evidence="6">
    <location>
        <begin position="423"/>
        <end position="442"/>
    </location>
</feature>
<feature type="transmembrane region" description="Helical" evidence="6">
    <location>
        <begin position="279"/>
        <end position="298"/>
    </location>
</feature>
<organism evidence="8 9">
    <name type="scientific">Psychrobacillus mangrovi</name>
    <dbReference type="NCBI Taxonomy" id="3117745"/>
    <lineage>
        <taxon>Bacteria</taxon>
        <taxon>Bacillati</taxon>
        <taxon>Bacillota</taxon>
        <taxon>Bacilli</taxon>
        <taxon>Bacillales</taxon>
        <taxon>Bacillaceae</taxon>
        <taxon>Psychrobacillus</taxon>
    </lineage>
</organism>
<dbReference type="SUPFAM" id="SSF56281">
    <property type="entry name" value="Metallo-hydrolase/oxidoreductase"/>
    <property type="match status" value="1"/>
</dbReference>
<evidence type="ECO:0000256" key="5">
    <source>
        <dbReference type="ARBA" id="ARBA00023136"/>
    </source>
</evidence>
<feature type="transmembrane region" description="Helical" evidence="6">
    <location>
        <begin position="375"/>
        <end position="392"/>
    </location>
</feature>
<accession>A0ABU8F397</accession>
<keyword evidence="5 6" id="KW-0472">Membrane</keyword>
<dbReference type="InterPro" id="IPR001279">
    <property type="entry name" value="Metallo-B-lactamas"/>
</dbReference>
<evidence type="ECO:0000256" key="4">
    <source>
        <dbReference type="ARBA" id="ARBA00022989"/>
    </source>
</evidence>
<evidence type="ECO:0000259" key="7">
    <source>
        <dbReference type="SMART" id="SM00849"/>
    </source>
</evidence>
<dbReference type="InterPro" id="IPR036866">
    <property type="entry name" value="RibonucZ/Hydroxyglut_hydro"/>
</dbReference>
<evidence type="ECO:0000256" key="2">
    <source>
        <dbReference type="ARBA" id="ARBA00022475"/>
    </source>
</evidence>
<dbReference type="PANTHER" id="PTHR30619:SF1">
    <property type="entry name" value="RECOMBINATION PROTEIN 2"/>
    <property type="match status" value="1"/>
</dbReference>
<dbReference type="SMART" id="SM00849">
    <property type="entry name" value="Lactamase_B"/>
    <property type="match status" value="1"/>
</dbReference>
<dbReference type="InterPro" id="IPR004477">
    <property type="entry name" value="ComEC_N"/>
</dbReference>
<keyword evidence="9" id="KW-1185">Reference proteome</keyword>
<dbReference type="Gene3D" id="3.60.15.10">
    <property type="entry name" value="Ribonuclease Z/Hydroxyacylglutathione hydrolase-like"/>
    <property type="match status" value="1"/>
</dbReference>
<comment type="caution">
    <text evidence="8">The sequence shown here is derived from an EMBL/GenBank/DDBJ whole genome shotgun (WGS) entry which is preliminary data.</text>
</comment>
<dbReference type="Pfam" id="PF00753">
    <property type="entry name" value="Lactamase_B"/>
    <property type="match status" value="1"/>
</dbReference>
<evidence type="ECO:0000313" key="8">
    <source>
        <dbReference type="EMBL" id="MEI4769483.1"/>
    </source>
</evidence>
<feature type="transmembrane region" description="Helical" evidence="6">
    <location>
        <begin position="398"/>
        <end position="416"/>
    </location>
</feature>
<comment type="subcellular location">
    <subcellularLocation>
        <location evidence="1">Cell membrane</location>
        <topology evidence="1">Multi-pass membrane protein</topology>
    </subcellularLocation>
</comment>
<keyword evidence="2" id="KW-1003">Cell membrane</keyword>
<feature type="domain" description="Metallo-beta-lactamase" evidence="7">
    <location>
        <begin position="455"/>
        <end position="667"/>
    </location>
</feature>
<evidence type="ECO:0000256" key="6">
    <source>
        <dbReference type="SAM" id="Phobius"/>
    </source>
</evidence>
<feature type="transmembrane region" description="Helical" evidence="6">
    <location>
        <begin position="209"/>
        <end position="225"/>
    </location>
</feature>
<dbReference type="NCBIfam" id="TIGR00360">
    <property type="entry name" value="ComEC_N-term"/>
    <property type="match status" value="1"/>
</dbReference>
<dbReference type="NCBIfam" id="TIGR00361">
    <property type="entry name" value="ComEC_Rec2"/>
    <property type="match status" value="1"/>
</dbReference>
<dbReference type="CDD" id="cd07731">
    <property type="entry name" value="ComA-like_MBL-fold"/>
    <property type="match status" value="1"/>
</dbReference>
<dbReference type="InterPro" id="IPR004797">
    <property type="entry name" value="Competence_ComEC/Rec2"/>
</dbReference>
<dbReference type="EMBL" id="JBAWSY010000003">
    <property type="protein sequence ID" value="MEI4769483.1"/>
    <property type="molecule type" value="Genomic_DNA"/>
</dbReference>
<dbReference type="InterPro" id="IPR035681">
    <property type="entry name" value="ComA-like_MBL"/>
</dbReference>
<dbReference type="InterPro" id="IPR052159">
    <property type="entry name" value="Competence_DNA_uptake"/>
</dbReference>
<evidence type="ECO:0000256" key="3">
    <source>
        <dbReference type="ARBA" id="ARBA00022692"/>
    </source>
</evidence>
<feature type="transmembrane region" description="Helical" evidence="6">
    <location>
        <begin position="176"/>
        <end position="197"/>
    </location>
</feature>
<feature type="transmembrane region" description="Helical" evidence="6">
    <location>
        <begin position="305"/>
        <end position="324"/>
    </location>
</feature>
<reference evidence="8 9" key="1">
    <citation type="submission" date="2024-01" db="EMBL/GenBank/DDBJ databases">
        <title>Seven novel Bacillus-like species.</title>
        <authorList>
            <person name="Liu G."/>
        </authorList>
    </citation>
    <scope>NUCLEOTIDE SEQUENCE [LARGE SCALE GENOMIC DNA]</scope>
    <source>
        <strain evidence="8 9">FJAT-51614</strain>
    </source>
</reference>
<dbReference type="Proteomes" id="UP001364890">
    <property type="component" value="Unassembled WGS sequence"/>
</dbReference>
<gene>
    <name evidence="8" type="ORF">WAX74_07465</name>
</gene>
<dbReference type="PANTHER" id="PTHR30619">
    <property type="entry name" value="DNA INTERNALIZATION/COMPETENCE PROTEIN COMEC/REC2"/>
    <property type="match status" value="1"/>
</dbReference>
<evidence type="ECO:0000313" key="9">
    <source>
        <dbReference type="Proteomes" id="UP001364890"/>
    </source>
</evidence>
<dbReference type="Pfam" id="PF03772">
    <property type="entry name" value="Competence"/>
    <property type="match status" value="1"/>
</dbReference>